<keyword evidence="7 9" id="KW-0472">Membrane</keyword>
<dbReference type="InterPro" id="IPR051790">
    <property type="entry name" value="Cytochrome_c-biogenesis_DsbD"/>
</dbReference>
<feature type="transmembrane region" description="Helical" evidence="9">
    <location>
        <begin position="111"/>
        <end position="131"/>
    </location>
</feature>
<keyword evidence="3" id="KW-1003">Cell membrane</keyword>
<dbReference type="InterPro" id="IPR003834">
    <property type="entry name" value="Cyt_c_assmbl_TM_dom"/>
</dbReference>
<feature type="transmembrane region" description="Helical" evidence="9">
    <location>
        <begin position="152"/>
        <end position="180"/>
    </location>
</feature>
<dbReference type="CDD" id="cd02966">
    <property type="entry name" value="TlpA_like_family"/>
    <property type="match status" value="1"/>
</dbReference>
<dbReference type="PROSITE" id="PS51352">
    <property type="entry name" value="THIOREDOXIN_2"/>
    <property type="match status" value="1"/>
</dbReference>
<sequence>MDHINFIIVFLEGVLSFLSPCVIPLLPIYLAILSSSNRNDGNSIETNRNRIGNNSSAKNSNTNNNSLNKSSNKRVLFTNTILFVLGISTTFFLLGTGIGIFRTFLTEYKRYFLIIGGSFIFLMGLFYVGDIKIPFLQKEKRIHIKTNQMNPIIAYLLGFTFSFGWTPCIGPMLASVLVLASTKQNIWTGNLLIGIYTLGFIIPFLIVAAFSDRMLSLLEKVKLKSDKLKTIGGYIILLMGFLVLVNGITTPKFIRPTYVQGKNSNGESKSILAPDFILIDQYGNTHTLSDYKGKTVFLNFWATWCPPCKREMPHIEEIYKEYGSNQEDVIILGVAFPNEGKEKSKRGIMSFLEEKKYTFPVVFDESSYLSYYYNISVYPTTFIINPEGSIEGYFQGAMRKDDMRNIIDRVRNESVR</sequence>
<accession>A0A3D2X2R9</accession>
<feature type="domain" description="Thioredoxin" evidence="10">
    <location>
        <begin position="267"/>
        <end position="412"/>
    </location>
</feature>
<dbReference type="InterPro" id="IPR017937">
    <property type="entry name" value="Thioredoxin_CS"/>
</dbReference>
<feature type="region of interest" description="Disordered" evidence="8">
    <location>
        <begin position="44"/>
        <end position="67"/>
    </location>
</feature>
<feature type="compositionally biased region" description="Low complexity" evidence="8">
    <location>
        <begin position="53"/>
        <end position="67"/>
    </location>
</feature>
<dbReference type="GO" id="GO:0017004">
    <property type="term" value="P:cytochrome complex assembly"/>
    <property type="evidence" value="ECO:0007669"/>
    <property type="project" value="UniProtKB-KW"/>
</dbReference>
<protein>
    <submittedName>
        <fullName evidence="11">Cytochrome C biogenesis protein CcsB</fullName>
    </submittedName>
</protein>
<evidence type="ECO:0000313" key="11">
    <source>
        <dbReference type="EMBL" id="HCL01402.1"/>
    </source>
</evidence>
<feature type="transmembrane region" description="Helical" evidence="9">
    <location>
        <begin position="76"/>
        <end position="105"/>
    </location>
</feature>
<dbReference type="Proteomes" id="UP000262969">
    <property type="component" value="Unassembled WGS sequence"/>
</dbReference>
<evidence type="ECO:0000256" key="6">
    <source>
        <dbReference type="ARBA" id="ARBA00022989"/>
    </source>
</evidence>
<organism evidence="11 12">
    <name type="scientific">Lachnoclostridium phytofermentans</name>
    <dbReference type="NCBI Taxonomy" id="66219"/>
    <lineage>
        <taxon>Bacteria</taxon>
        <taxon>Bacillati</taxon>
        <taxon>Bacillota</taxon>
        <taxon>Clostridia</taxon>
        <taxon>Lachnospirales</taxon>
        <taxon>Lachnospiraceae</taxon>
    </lineage>
</organism>
<evidence type="ECO:0000256" key="5">
    <source>
        <dbReference type="ARBA" id="ARBA00022748"/>
    </source>
</evidence>
<gene>
    <name evidence="11" type="ORF">DHW61_03145</name>
</gene>
<dbReference type="GO" id="GO:0005886">
    <property type="term" value="C:plasma membrane"/>
    <property type="evidence" value="ECO:0007669"/>
    <property type="project" value="UniProtKB-SubCell"/>
</dbReference>
<dbReference type="PANTHER" id="PTHR31272:SF4">
    <property type="entry name" value="CYTOCHROME C-TYPE BIOGENESIS PROTEIN HI_1454-RELATED"/>
    <property type="match status" value="1"/>
</dbReference>
<dbReference type="SUPFAM" id="SSF52833">
    <property type="entry name" value="Thioredoxin-like"/>
    <property type="match status" value="1"/>
</dbReference>
<evidence type="ECO:0000259" key="10">
    <source>
        <dbReference type="PROSITE" id="PS51352"/>
    </source>
</evidence>
<dbReference type="Pfam" id="PF02683">
    <property type="entry name" value="DsbD_TM"/>
    <property type="match status" value="1"/>
</dbReference>
<comment type="similarity">
    <text evidence="2">Belongs to the DsbD family.</text>
</comment>
<dbReference type="EMBL" id="DPVV01000113">
    <property type="protein sequence ID" value="HCL01402.1"/>
    <property type="molecule type" value="Genomic_DNA"/>
</dbReference>
<feature type="transmembrane region" description="Helical" evidence="9">
    <location>
        <begin position="186"/>
        <end position="210"/>
    </location>
</feature>
<evidence type="ECO:0000256" key="1">
    <source>
        <dbReference type="ARBA" id="ARBA00004651"/>
    </source>
</evidence>
<dbReference type="PROSITE" id="PS00194">
    <property type="entry name" value="THIOREDOXIN_1"/>
    <property type="match status" value="1"/>
</dbReference>
<dbReference type="PANTHER" id="PTHR31272">
    <property type="entry name" value="CYTOCHROME C-TYPE BIOGENESIS PROTEIN HI_1454-RELATED"/>
    <property type="match status" value="1"/>
</dbReference>
<proteinExistence type="inferred from homology"/>
<evidence type="ECO:0000256" key="2">
    <source>
        <dbReference type="ARBA" id="ARBA00006143"/>
    </source>
</evidence>
<evidence type="ECO:0000313" key="12">
    <source>
        <dbReference type="Proteomes" id="UP000262969"/>
    </source>
</evidence>
<dbReference type="GO" id="GO:0016491">
    <property type="term" value="F:oxidoreductase activity"/>
    <property type="evidence" value="ECO:0007669"/>
    <property type="project" value="InterPro"/>
</dbReference>
<evidence type="ECO:0000256" key="8">
    <source>
        <dbReference type="SAM" id="MobiDB-lite"/>
    </source>
</evidence>
<dbReference type="InterPro" id="IPR013740">
    <property type="entry name" value="Redoxin"/>
</dbReference>
<feature type="transmembrane region" description="Helical" evidence="9">
    <location>
        <begin position="231"/>
        <end position="249"/>
    </location>
</feature>
<keyword evidence="4 9" id="KW-0812">Transmembrane</keyword>
<keyword evidence="5" id="KW-0201">Cytochrome c-type biogenesis</keyword>
<evidence type="ECO:0000256" key="4">
    <source>
        <dbReference type="ARBA" id="ARBA00022692"/>
    </source>
</evidence>
<comment type="caution">
    <text evidence="11">The sequence shown here is derived from an EMBL/GenBank/DDBJ whole genome shotgun (WGS) entry which is preliminary data.</text>
</comment>
<dbReference type="Pfam" id="PF08534">
    <property type="entry name" value="Redoxin"/>
    <property type="match status" value="1"/>
</dbReference>
<feature type="transmembrane region" description="Helical" evidence="9">
    <location>
        <begin position="6"/>
        <end position="32"/>
    </location>
</feature>
<comment type="subcellular location">
    <subcellularLocation>
        <location evidence="1">Cell membrane</location>
        <topology evidence="1">Multi-pass membrane protein</topology>
    </subcellularLocation>
</comment>
<dbReference type="Gene3D" id="3.40.30.10">
    <property type="entry name" value="Glutaredoxin"/>
    <property type="match status" value="1"/>
</dbReference>
<evidence type="ECO:0000256" key="3">
    <source>
        <dbReference type="ARBA" id="ARBA00022475"/>
    </source>
</evidence>
<name>A0A3D2X2R9_9FIRM</name>
<reference evidence="11 12" key="1">
    <citation type="journal article" date="2018" name="Nat. Biotechnol.">
        <title>A standardized bacterial taxonomy based on genome phylogeny substantially revises the tree of life.</title>
        <authorList>
            <person name="Parks D.H."/>
            <person name="Chuvochina M."/>
            <person name="Waite D.W."/>
            <person name="Rinke C."/>
            <person name="Skarshewski A."/>
            <person name="Chaumeil P.A."/>
            <person name="Hugenholtz P."/>
        </authorList>
    </citation>
    <scope>NUCLEOTIDE SEQUENCE [LARGE SCALE GENOMIC DNA]</scope>
    <source>
        <strain evidence="11">UBA11728</strain>
    </source>
</reference>
<dbReference type="AlphaFoldDB" id="A0A3D2X2R9"/>
<dbReference type="InterPro" id="IPR013766">
    <property type="entry name" value="Thioredoxin_domain"/>
</dbReference>
<dbReference type="InterPro" id="IPR036249">
    <property type="entry name" value="Thioredoxin-like_sf"/>
</dbReference>
<keyword evidence="6 9" id="KW-1133">Transmembrane helix</keyword>
<evidence type="ECO:0000256" key="9">
    <source>
        <dbReference type="SAM" id="Phobius"/>
    </source>
</evidence>
<evidence type="ECO:0000256" key="7">
    <source>
        <dbReference type="ARBA" id="ARBA00023136"/>
    </source>
</evidence>